<accession>A0A7I8C479</accession>
<proteinExistence type="predicted"/>
<geneLocation type="plasmid" evidence="6 7">
    <name>PPGU16_p2</name>
</geneLocation>
<reference evidence="6 7" key="1">
    <citation type="journal article" date="2020" name="Genes (Basel)">
        <title>Genomic Comparison of Insect Gut Symbionts from Divergent Burkholderia Subclades.</title>
        <authorList>
            <person name="Takeshita K."/>
            <person name="Kikuchi Y."/>
        </authorList>
    </citation>
    <scope>NUCLEOTIDE SEQUENCE [LARGE SCALE GENOMIC DNA]</scope>
    <source>
        <strain evidence="6 7">PGU16</strain>
        <plasmid evidence="6 7">PPGU16_p2</plasmid>
    </source>
</reference>
<evidence type="ECO:0000313" key="7">
    <source>
        <dbReference type="Proteomes" id="UP000510888"/>
    </source>
</evidence>
<dbReference type="PANTHER" id="PTHR30332">
    <property type="entry name" value="PROBABLE GENERAL SECRETION PATHWAY PROTEIN D"/>
    <property type="match status" value="1"/>
</dbReference>
<evidence type="ECO:0000256" key="3">
    <source>
        <dbReference type="ARBA" id="ARBA00023136"/>
    </source>
</evidence>
<evidence type="ECO:0000256" key="5">
    <source>
        <dbReference type="SAM" id="SignalP"/>
    </source>
</evidence>
<gene>
    <name evidence="6" type="ORF">PPGU16_81950</name>
</gene>
<organism evidence="6 7">
    <name type="scientific">Paraburkholderia largidicola</name>
    <dbReference type="NCBI Taxonomy" id="3014751"/>
    <lineage>
        <taxon>Bacteria</taxon>
        <taxon>Pseudomonadati</taxon>
        <taxon>Pseudomonadota</taxon>
        <taxon>Betaproteobacteria</taxon>
        <taxon>Burkholderiales</taxon>
        <taxon>Burkholderiaceae</taxon>
        <taxon>Paraburkholderia</taxon>
    </lineage>
</organism>
<dbReference type="AlphaFoldDB" id="A0A7I8C479"/>
<evidence type="ECO:0000256" key="4">
    <source>
        <dbReference type="SAM" id="MobiDB-lite"/>
    </source>
</evidence>
<evidence type="ECO:0000256" key="1">
    <source>
        <dbReference type="ARBA" id="ARBA00004370"/>
    </source>
</evidence>
<dbReference type="PROSITE" id="PS51257">
    <property type="entry name" value="PROKAR_LIPOPROTEIN"/>
    <property type="match status" value="1"/>
</dbReference>
<keyword evidence="3" id="KW-0472">Membrane</keyword>
<dbReference type="RefSeq" id="WP_180727319.1">
    <property type="nucleotide sequence ID" value="NZ_AP023177.1"/>
</dbReference>
<keyword evidence="6" id="KW-0614">Plasmid</keyword>
<sequence length="540" mass="56401">MRLSFIRTAIAAASLLAVAGCAVTQSDINAAYDAANKTGIDALDGVPGSMSLVEDVPSAFLGDRMVPVAYEATLPAVFREKHVTMPANTDINQIASLISTATGYPVHLSPDVFVPRSSLVPRESASGDGKTAAAPVASGAKSYEKPVYTQPFTGTAGSYMRAMTDDLGLDWSFDGSTINVSRFVTRIFQIAAIPGKVKIKSVMSKGMDTTTGNQSNGTGGSTGDTGSFSAQTSTGRDGEFDQIQSIRDALDKLRSPMGRVNVNPQSRLVMVYDTREAADRMGKMLAGENAVSTRQVAIRIRTLQIALNRGSQAGANADVVFNAIEGGLAKYAISFTSPTSLSTGGGSVGLSVLRPNAPFSGTNAVINALNQYGRTVQDNTQTKLTLNGLPVSIASFQSDDYLRSTSSSAGSLTATSGGVPGLNPGTVTTGDFVNILPSVNDHNQIVLAYWSDSSKLNGPFTEKSVGSGQTTQTIQLAHTIGQKDDQTVALSDGQTVVLYGEMTDHSDSTTNGGLAGITGLWNKSRTFQVIMLTATVVPSM</sequence>
<protein>
    <recommendedName>
        <fullName evidence="8">Type II secretory pathway protein</fullName>
    </recommendedName>
</protein>
<dbReference type="EMBL" id="AP023177">
    <property type="protein sequence ID" value="BCF95128.1"/>
    <property type="molecule type" value="Genomic_DNA"/>
</dbReference>
<dbReference type="KEGG" id="plad:PPGU16_81950"/>
<evidence type="ECO:0008006" key="8">
    <source>
        <dbReference type="Google" id="ProtNLM"/>
    </source>
</evidence>
<dbReference type="PANTHER" id="PTHR30332:SF24">
    <property type="entry name" value="SECRETIN GSPD-RELATED"/>
    <property type="match status" value="1"/>
</dbReference>
<feature type="region of interest" description="Disordered" evidence="4">
    <location>
        <begin position="208"/>
        <end position="241"/>
    </location>
</feature>
<evidence type="ECO:0000313" key="6">
    <source>
        <dbReference type="EMBL" id="BCF95128.1"/>
    </source>
</evidence>
<name>A0A7I8C479_9BURK</name>
<dbReference type="Proteomes" id="UP000510888">
    <property type="component" value="Plasmid PPGU16_p2"/>
</dbReference>
<comment type="subcellular location">
    <subcellularLocation>
        <location evidence="1">Membrane</location>
    </subcellularLocation>
</comment>
<evidence type="ECO:0000256" key="2">
    <source>
        <dbReference type="ARBA" id="ARBA00022729"/>
    </source>
</evidence>
<dbReference type="InterPro" id="IPR050810">
    <property type="entry name" value="Bact_Secretion_Sys_Channel"/>
</dbReference>
<dbReference type="GO" id="GO:0016020">
    <property type="term" value="C:membrane"/>
    <property type="evidence" value="ECO:0007669"/>
    <property type="project" value="UniProtKB-SubCell"/>
</dbReference>
<keyword evidence="2 5" id="KW-0732">Signal</keyword>
<feature type="signal peptide" evidence="5">
    <location>
        <begin position="1"/>
        <end position="19"/>
    </location>
</feature>
<feature type="chain" id="PRO_5029699333" description="Type II secretory pathway protein" evidence="5">
    <location>
        <begin position="20"/>
        <end position="540"/>
    </location>
</feature>
<keyword evidence="7" id="KW-1185">Reference proteome</keyword>